<dbReference type="SUPFAM" id="SSF48317">
    <property type="entry name" value="Acid phosphatase/Vanadium-dependent haloperoxidase"/>
    <property type="match status" value="1"/>
</dbReference>
<dbReference type="InterPro" id="IPR036938">
    <property type="entry name" value="PAP2/HPO_sf"/>
</dbReference>
<gene>
    <name evidence="2" type="ORF">QM524_17835</name>
</gene>
<dbReference type="PROSITE" id="PS51257">
    <property type="entry name" value="PROKAR_LIPOPROTEIN"/>
    <property type="match status" value="1"/>
</dbReference>
<dbReference type="InterPro" id="IPR000326">
    <property type="entry name" value="PAP2/HPO"/>
</dbReference>
<comment type="caution">
    <text evidence="2">The sequence shown here is derived from an EMBL/GenBank/DDBJ whole genome shotgun (WGS) entry which is preliminary data.</text>
</comment>
<evidence type="ECO:0000313" key="3">
    <source>
        <dbReference type="Proteomes" id="UP001236507"/>
    </source>
</evidence>
<dbReference type="PANTHER" id="PTHR34599">
    <property type="entry name" value="PEROXIDASE-RELATED"/>
    <property type="match status" value="1"/>
</dbReference>
<dbReference type="EC" id="1.11.1.-" evidence="2"/>
<dbReference type="CDD" id="cd03398">
    <property type="entry name" value="PAP2_haloperoxidase"/>
    <property type="match status" value="1"/>
</dbReference>
<dbReference type="PANTHER" id="PTHR34599:SF1">
    <property type="entry name" value="PHOSPHATIDIC ACID PHOSPHATASE TYPE 2_HALOPEROXIDASE DOMAIN-CONTAINING PROTEIN"/>
    <property type="match status" value="1"/>
</dbReference>
<keyword evidence="2" id="KW-0575">Peroxidase</keyword>
<dbReference type="Gene3D" id="1.10.606.20">
    <property type="match status" value="1"/>
</dbReference>
<sequence>MMKKKLLHSRLSVVKQLFVLGLFTIFLVGCSKNSDVNPSNTTNPADAFTYEIASNWAELQLNLTKSTSGYTPPVAARAYGLGGLTMYESIVPGLLDHSSLAGQLSNLSKLPTIESGKSYNWALALNAGQATILKALYAESSLAQASNNQKKIDSLETAMTAAFKGSSNTDEIERSTTFGKNIANAIFEWSKTDGGHEGYKRNFPSNYIVPIFPGAWQATENGQKIPMQPTWGNNRTFVPVNASLVPPAPIAFSTSITSQYFAQYLEVYTKNKSLTSEEKEIAVWWADNPVETFTPPGHSYNLANIAAKTSKTTLGKAVEGFARTGIAVADAFILCWKCKFLFNNERPYTMVRRSIDPTWKPFWPAPPFPGYSSGHATQSGAAAEVLTYVYGNNFKFVDNSHVGRGNDAATGTPFKARSFNNFYEFADESAMSRFYGGIHTRQDNEVGLREGKKVGRNVNSLAFLK</sequence>
<dbReference type="Proteomes" id="UP001236507">
    <property type="component" value="Unassembled WGS sequence"/>
</dbReference>
<name>A0ABT6YBW9_9BACT</name>
<evidence type="ECO:0000259" key="1">
    <source>
        <dbReference type="Pfam" id="PF01569"/>
    </source>
</evidence>
<organism evidence="2 3">
    <name type="scientific">Flectobacillus roseus</name>
    <dbReference type="NCBI Taxonomy" id="502259"/>
    <lineage>
        <taxon>Bacteria</taxon>
        <taxon>Pseudomonadati</taxon>
        <taxon>Bacteroidota</taxon>
        <taxon>Cytophagia</taxon>
        <taxon>Cytophagales</taxon>
        <taxon>Flectobacillaceae</taxon>
        <taxon>Flectobacillus</taxon>
    </lineage>
</organism>
<dbReference type="InterPro" id="IPR052559">
    <property type="entry name" value="V-haloperoxidase"/>
</dbReference>
<dbReference type="Pfam" id="PF01569">
    <property type="entry name" value="PAP2"/>
    <property type="match status" value="1"/>
</dbReference>
<accession>A0ABT6YBW9</accession>
<keyword evidence="3" id="KW-1185">Reference proteome</keyword>
<protein>
    <submittedName>
        <fullName evidence="2">Vanadium-dependent haloperoxidase</fullName>
        <ecNumber evidence="2">1.11.1.-</ecNumber>
    </submittedName>
</protein>
<dbReference type="RefSeq" id="WP_283345591.1">
    <property type="nucleotide sequence ID" value="NZ_JASHIF010000017.1"/>
</dbReference>
<reference evidence="2 3" key="1">
    <citation type="submission" date="2023-05" db="EMBL/GenBank/DDBJ databases">
        <title>Novel species of genus Flectobacillus isolated from stream in China.</title>
        <authorList>
            <person name="Lu H."/>
        </authorList>
    </citation>
    <scope>NUCLEOTIDE SEQUENCE [LARGE SCALE GENOMIC DNA]</scope>
    <source>
        <strain evidence="2 3">KCTC 42575</strain>
    </source>
</reference>
<feature type="domain" description="Phosphatidic acid phosphatase type 2/haloperoxidase" evidence="1">
    <location>
        <begin position="331"/>
        <end position="448"/>
    </location>
</feature>
<keyword evidence="2" id="KW-0560">Oxidoreductase</keyword>
<dbReference type="GO" id="GO:0004601">
    <property type="term" value="F:peroxidase activity"/>
    <property type="evidence" value="ECO:0007669"/>
    <property type="project" value="UniProtKB-KW"/>
</dbReference>
<proteinExistence type="predicted"/>
<dbReference type="EMBL" id="JASHIF010000017">
    <property type="protein sequence ID" value="MDI9861083.1"/>
    <property type="molecule type" value="Genomic_DNA"/>
</dbReference>
<evidence type="ECO:0000313" key="2">
    <source>
        <dbReference type="EMBL" id="MDI9861083.1"/>
    </source>
</evidence>